<evidence type="ECO:0000313" key="2">
    <source>
        <dbReference type="Proteomes" id="UP001179952"/>
    </source>
</evidence>
<keyword evidence="2" id="KW-1185">Reference proteome</keyword>
<proteinExistence type="predicted"/>
<keyword evidence="1" id="KW-0675">Receptor</keyword>
<sequence>MGKLGSSLGLLRSMAEVDFSIDDIDRADFNFGLWCDPHWDVTEPKSTALNGRSWVSDVGSSYAPVIQYTDSVTHSNKNSSVSTVPYMMPRIFQTAYTYSFPIIPGRKFIRHYFYPLSYTNPNFVVSDSFFSVSVSVYVGPRTFLNNFNPLLTTQAMTKEFSINILLGLWIWVFKEQNLGREPAPFVTFVFLEA</sequence>
<dbReference type="PANTHER" id="PTHR34590">
    <property type="entry name" value="OS03G0124300 PROTEIN-RELATED"/>
    <property type="match status" value="1"/>
</dbReference>
<reference evidence="1" key="1">
    <citation type="journal article" date="2023" name="Nat. Commun.">
        <title>Diploid and tetraploid genomes of Acorus and the evolution of monocots.</title>
        <authorList>
            <person name="Ma L."/>
            <person name="Liu K.W."/>
            <person name="Li Z."/>
            <person name="Hsiao Y.Y."/>
            <person name="Qi Y."/>
            <person name="Fu T."/>
            <person name="Tang G.D."/>
            <person name="Zhang D."/>
            <person name="Sun W.H."/>
            <person name="Liu D.K."/>
            <person name="Li Y."/>
            <person name="Chen G.Z."/>
            <person name="Liu X.D."/>
            <person name="Liao X.Y."/>
            <person name="Jiang Y.T."/>
            <person name="Yu X."/>
            <person name="Hao Y."/>
            <person name="Huang J."/>
            <person name="Zhao X.W."/>
            <person name="Ke S."/>
            <person name="Chen Y.Y."/>
            <person name="Wu W.L."/>
            <person name="Hsu J.L."/>
            <person name="Lin Y.F."/>
            <person name="Huang M.D."/>
            <person name="Li C.Y."/>
            <person name="Huang L."/>
            <person name="Wang Z.W."/>
            <person name="Zhao X."/>
            <person name="Zhong W.Y."/>
            <person name="Peng D.H."/>
            <person name="Ahmad S."/>
            <person name="Lan S."/>
            <person name="Zhang J.S."/>
            <person name="Tsai W.C."/>
            <person name="Van de Peer Y."/>
            <person name="Liu Z.J."/>
        </authorList>
    </citation>
    <scope>NUCLEOTIDE SEQUENCE</scope>
    <source>
        <strain evidence="1">SCP</strain>
    </source>
</reference>
<dbReference type="Proteomes" id="UP001179952">
    <property type="component" value="Unassembled WGS sequence"/>
</dbReference>
<dbReference type="Gene3D" id="2.60.120.430">
    <property type="entry name" value="Galactose-binding lectin"/>
    <property type="match status" value="1"/>
</dbReference>
<keyword evidence="1" id="KW-0808">Transferase</keyword>
<keyword evidence="1" id="KW-0418">Kinase</keyword>
<organism evidence="1 2">
    <name type="scientific">Acorus gramineus</name>
    <name type="common">Dwarf sweet flag</name>
    <dbReference type="NCBI Taxonomy" id="55184"/>
    <lineage>
        <taxon>Eukaryota</taxon>
        <taxon>Viridiplantae</taxon>
        <taxon>Streptophyta</taxon>
        <taxon>Embryophyta</taxon>
        <taxon>Tracheophyta</taxon>
        <taxon>Spermatophyta</taxon>
        <taxon>Magnoliopsida</taxon>
        <taxon>Liliopsida</taxon>
        <taxon>Acoraceae</taxon>
        <taxon>Acorus</taxon>
    </lineage>
</organism>
<comment type="caution">
    <text evidence="1">The sequence shown here is derived from an EMBL/GenBank/DDBJ whole genome shotgun (WGS) entry which is preliminary data.</text>
</comment>
<name>A0AAV9B6Q9_ACOGR</name>
<dbReference type="EMBL" id="JAUJYN010000005">
    <property type="protein sequence ID" value="KAK1271759.1"/>
    <property type="molecule type" value="Genomic_DNA"/>
</dbReference>
<dbReference type="InterPro" id="IPR045272">
    <property type="entry name" value="ANXUR1/2-like"/>
</dbReference>
<dbReference type="AlphaFoldDB" id="A0AAV9B6Q9"/>
<protein>
    <submittedName>
        <fullName evidence="1">Receptor-like protein kinase</fullName>
    </submittedName>
</protein>
<accession>A0AAV9B6Q9</accession>
<evidence type="ECO:0000313" key="1">
    <source>
        <dbReference type="EMBL" id="KAK1271759.1"/>
    </source>
</evidence>
<reference evidence="1" key="2">
    <citation type="submission" date="2023-06" db="EMBL/GenBank/DDBJ databases">
        <authorList>
            <person name="Ma L."/>
            <person name="Liu K.-W."/>
            <person name="Li Z."/>
            <person name="Hsiao Y.-Y."/>
            <person name="Qi Y."/>
            <person name="Fu T."/>
            <person name="Tang G."/>
            <person name="Zhang D."/>
            <person name="Sun W.-H."/>
            <person name="Liu D.-K."/>
            <person name="Li Y."/>
            <person name="Chen G.-Z."/>
            <person name="Liu X.-D."/>
            <person name="Liao X.-Y."/>
            <person name="Jiang Y.-T."/>
            <person name="Yu X."/>
            <person name="Hao Y."/>
            <person name="Huang J."/>
            <person name="Zhao X.-W."/>
            <person name="Ke S."/>
            <person name="Chen Y.-Y."/>
            <person name="Wu W.-L."/>
            <person name="Hsu J.-L."/>
            <person name="Lin Y.-F."/>
            <person name="Huang M.-D."/>
            <person name="Li C.-Y."/>
            <person name="Huang L."/>
            <person name="Wang Z.-W."/>
            <person name="Zhao X."/>
            <person name="Zhong W.-Y."/>
            <person name="Peng D.-H."/>
            <person name="Ahmad S."/>
            <person name="Lan S."/>
            <person name="Zhang J.-S."/>
            <person name="Tsai W.-C."/>
            <person name="Van De Peer Y."/>
            <person name="Liu Z.-J."/>
        </authorList>
    </citation>
    <scope>NUCLEOTIDE SEQUENCE</scope>
    <source>
        <strain evidence="1">SCP</strain>
        <tissue evidence="1">Leaves</tissue>
    </source>
</reference>
<dbReference type="GO" id="GO:0004714">
    <property type="term" value="F:transmembrane receptor protein tyrosine kinase activity"/>
    <property type="evidence" value="ECO:0007669"/>
    <property type="project" value="InterPro"/>
</dbReference>
<gene>
    <name evidence="1" type="ORF">QJS04_geneDACA005791</name>
</gene>